<dbReference type="PANTHER" id="PTHR34556">
    <property type="match status" value="1"/>
</dbReference>
<geneLocation type="organellar chromatophore" evidence="3"/>
<evidence type="ECO:0000259" key="1">
    <source>
        <dbReference type="Pfam" id="PF06485"/>
    </source>
</evidence>
<dbReference type="AlphaFoldDB" id="B1X5T3"/>
<dbReference type="EMBL" id="CP000815">
    <property type="protein sequence ID" value="ACB43302.1"/>
    <property type="molecule type" value="Genomic_DNA"/>
</dbReference>
<dbReference type="Pfam" id="PF20429">
    <property type="entry name" value="Tab2-like_C"/>
    <property type="match status" value="1"/>
</dbReference>
<dbReference type="GeneID" id="6481713"/>
<feature type="domain" description="RNA-binding protein Tab2/Atab2 C-terminal" evidence="2">
    <location>
        <begin position="159"/>
        <end position="301"/>
    </location>
</feature>
<dbReference type="GO" id="GO:0003723">
    <property type="term" value="F:RNA binding"/>
    <property type="evidence" value="ECO:0007669"/>
    <property type="project" value="InterPro"/>
</dbReference>
<dbReference type="InterPro" id="IPR009472">
    <property type="entry name" value="Tab2-like"/>
</dbReference>
<name>B1X5T3_PAUCH</name>
<gene>
    <name evidence="3" type="ordered locus">PCC_0893</name>
</gene>
<proteinExistence type="predicted"/>
<protein>
    <submittedName>
        <fullName evidence="3">Uncharacterized protein</fullName>
    </submittedName>
</protein>
<reference evidence="3" key="2">
    <citation type="journal article" date="2008" name="Curr. Biol.">
        <title>Chromatophore genome sequence of Paulinella sheds light on acquisition of photosynthesis by eukaryotes.</title>
        <authorList>
            <person name="Nowack E.C.M."/>
            <person name="Melkonian M."/>
            <person name="Gloeckner G."/>
        </authorList>
    </citation>
    <scope>NUCLEOTIDE SEQUENCE [LARGE SCALE GENOMIC DNA]</scope>
</reference>
<dbReference type="InterPro" id="IPR046760">
    <property type="entry name" value="Tab2-like_N"/>
</dbReference>
<dbReference type="RefSeq" id="YP_002049512.1">
    <property type="nucleotide sequence ID" value="NC_011087.1"/>
</dbReference>
<dbReference type="InterPro" id="IPR046761">
    <property type="entry name" value="Tab2-like_C"/>
</dbReference>
<reference evidence="3" key="1">
    <citation type="submission" date="2007-08" db="EMBL/GenBank/DDBJ databases">
        <authorList>
            <person name="Gloeckner G."/>
            <person name="Nowack E."/>
            <person name="Melkonian M."/>
        </authorList>
    </citation>
    <scope>NUCLEOTIDE SEQUENCE</scope>
</reference>
<keyword evidence="3" id="KW-0934">Plastid</keyword>
<sequence>MINAINSSINPVRTLPKSDWELDFYSRSPIDTNDKKCWELIICSTPSISITGPSAYFRWEMPCPSESVNSLWLKEALGQAIDSALEQGFSSPRRLRSWRSSMRIMIQRAVESFGIEFVPSRRCYTLMEWIKDREIQIYSSQKNMSTNIGVIPSTRTQFRAIPLPTAAQGDSWSWASLPMNILQEASNWEISFSGLLPLPIFNEKQKEIMIPGVRLLSLSRSLAIAGWIQGLEPVRLEICETQLVLEAGLEDRWLLTDLPIEEALVANEAFTKARMNAFGVQFLAVQSDPNQRGFDGLWMLRNTEGI</sequence>
<evidence type="ECO:0000259" key="2">
    <source>
        <dbReference type="Pfam" id="PF20429"/>
    </source>
</evidence>
<evidence type="ECO:0000313" key="3">
    <source>
        <dbReference type="EMBL" id="ACB43302.1"/>
    </source>
</evidence>
<accession>B1X5T3</accession>
<dbReference type="Pfam" id="PF06485">
    <property type="entry name" value="Tab2-like_N"/>
    <property type="match status" value="1"/>
</dbReference>
<organism evidence="3">
    <name type="scientific">Paulinella chromatophora</name>
    <dbReference type="NCBI Taxonomy" id="39717"/>
    <lineage>
        <taxon>Eukaryota</taxon>
        <taxon>Sar</taxon>
        <taxon>Rhizaria</taxon>
        <taxon>Cercozoa</taxon>
        <taxon>Imbricatea</taxon>
        <taxon>Silicofilosea</taxon>
        <taxon>Euglyphida</taxon>
        <taxon>Paulinellidae</taxon>
        <taxon>Paulinella</taxon>
    </lineage>
</organism>
<feature type="domain" description="RNA-binding protein Tab2-like N-terminal" evidence="1">
    <location>
        <begin position="20"/>
        <end position="133"/>
    </location>
</feature>
<dbReference type="PANTHER" id="PTHR34556:SF2">
    <property type="entry name" value="PROTEIN TAB2 HOMOLOG, CHLOROPLASTIC"/>
    <property type="match status" value="1"/>
</dbReference>